<reference evidence="1" key="2">
    <citation type="submission" date="2020-05" db="UniProtKB">
        <authorList>
            <consortium name="EnsemblMetazoa"/>
        </authorList>
    </citation>
    <scope>IDENTIFICATION</scope>
    <source>
        <strain evidence="1">IAEA</strain>
    </source>
</reference>
<protein>
    <submittedName>
        <fullName evidence="1">Uncharacterized protein</fullName>
    </submittedName>
</protein>
<keyword evidence="2" id="KW-1185">Reference proteome</keyword>
<evidence type="ECO:0000313" key="2">
    <source>
        <dbReference type="Proteomes" id="UP000091820"/>
    </source>
</evidence>
<dbReference type="EnsemblMetazoa" id="GBRI034009-RA">
    <property type="protein sequence ID" value="GBRI034009-PA"/>
    <property type="gene ID" value="GBRI034009"/>
</dbReference>
<dbReference type="VEuPathDB" id="VectorBase:GBRI034009"/>
<dbReference type="AlphaFoldDB" id="A0A1A9WVI4"/>
<proteinExistence type="predicted"/>
<dbReference type="PROSITE" id="PS51257">
    <property type="entry name" value="PROKAR_LIPOPROTEIN"/>
    <property type="match status" value="1"/>
</dbReference>
<name>A0A1A9WVI4_9MUSC</name>
<dbReference type="Proteomes" id="UP000091820">
    <property type="component" value="Unassembled WGS sequence"/>
</dbReference>
<organism evidence="1 2">
    <name type="scientific">Glossina brevipalpis</name>
    <dbReference type="NCBI Taxonomy" id="37001"/>
    <lineage>
        <taxon>Eukaryota</taxon>
        <taxon>Metazoa</taxon>
        <taxon>Ecdysozoa</taxon>
        <taxon>Arthropoda</taxon>
        <taxon>Hexapoda</taxon>
        <taxon>Insecta</taxon>
        <taxon>Pterygota</taxon>
        <taxon>Neoptera</taxon>
        <taxon>Endopterygota</taxon>
        <taxon>Diptera</taxon>
        <taxon>Brachycera</taxon>
        <taxon>Muscomorpha</taxon>
        <taxon>Hippoboscoidea</taxon>
        <taxon>Glossinidae</taxon>
        <taxon>Glossina</taxon>
    </lineage>
</organism>
<reference evidence="2" key="1">
    <citation type="submission" date="2014-03" db="EMBL/GenBank/DDBJ databases">
        <authorList>
            <person name="Aksoy S."/>
            <person name="Warren W."/>
            <person name="Wilson R.K."/>
        </authorList>
    </citation>
    <scope>NUCLEOTIDE SEQUENCE [LARGE SCALE GENOMIC DNA]</scope>
    <source>
        <strain evidence="2">IAEA</strain>
    </source>
</reference>
<sequence length="146" mass="16323">MQRLVKIQFTRSKAAGQFCDLFQTFYTTGQSCIDEFLIHMEDRIHELCEKYWKRAPISDNHHLTNLTALLTAINAMLIQIHPKSTSSTTQPSKVESNAPNAVVTSAAADNSTPHKNDLLLATARIRIIAANGNSANFAQFWIPTHK</sequence>
<accession>A0A1A9WVI4</accession>
<evidence type="ECO:0000313" key="1">
    <source>
        <dbReference type="EnsemblMetazoa" id="GBRI034009-PA"/>
    </source>
</evidence>